<dbReference type="AlphaFoldDB" id="A0A6P8YTV6"/>
<dbReference type="SMART" id="SM00980">
    <property type="entry name" value="THAP"/>
    <property type="match status" value="1"/>
</dbReference>
<name>A0A6P8YTV6_THRPL</name>
<evidence type="ECO:0000259" key="7">
    <source>
        <dbReference type="PROSITE" id="PS50950"/>
    </source>
</evidence>
<feature type="region of interest" description="Disordered" evidence="6">
    <location>
        <begin position="144"/>
        <end position="174"/>
    </location>
</feature>
<evidence type="ECO:0000256" key="2">
    <source>
        <dbReference type="ARBA" id="ARBA00022771"/>
    </source>
</evidence>
<reference evidence="9" key="1">
    <citation type="submission" date="2025-08" db="UniProtKB">
        <authorList>
            <consortium name="RefSeq"/>
        </authorList>
    </citation>
    <scope>IDENTIFICATION</scope>
    <source>
        <tissue evidence="9">Total insect</tissue>
    </source>
</reference>
<evidence type="ECO:0000256" key="3">
    <source>
        <dbReference type="ARBA" id="ARBA00022833"/>
    </source>
</evidence>
<feature type="region of interest" description="Disordered" evidence="6">
    <location>
        <begin position="323"/>
        <end position="342"/>
    </location>
</feature>
<dbReference type="SUPFAM" id="SSF57716">
    <property type="entry name" value="Glucocorticoid receptor-like (DNA-binding domain)"/>
    <property type="match status" value="1"/>
</dbReference>
<dbReference type="InterPro" id="IPR006612">
    <property type="entry name" value="THAP_Znf"/>
</dbReference>
<keyword evidence="3" id="KW-0862">Zinc</keyword>
<keyword evidence="2 5" id="KW-0863">Zinc-finger</keyword>
<dbReference type="GeneID" id="117645106"/>
<organism evidence="9">
    <name type="scientific">Thrips palmi</name>
    <name type="common">Melon thrips</name>
    <dbReference type="NCBI Taxonomy" id="161013"/>
    <lineage>
        <taxon>Eukaryota</taxon>
        <taxon>Metazoa</taxon>
        <taxon>Ecdysozoa</taxon>
        <taxon>Arthropoda</taxon>
        <taxon>Hexapoda</taxon>
        <taxon>Insecta</taxon>
        <taxon>Pterygota</taxon>
        <taxon>Neoptera</taxon>
        <taxon>Paraneoptera</taxon>
        <taxon>Thysanoptera</taxon>
        <taxon>Terebrantia</taxon>
        <taxon>Thripoidea</taxon>
        <taxon>Thripidae</taxon>
        <taxon>Thrips</taxon>
    </lineage>
</organism>
<evidence type="ECO:0000256" key="4">
    <source>
        <dbReference type="ARBA" id="ARBA00023125"/>
    </source>
</evidence>
<evidence type="ECO:0000256" key="6">
    <source>
        <dbReference type="SAM" id="MobiDB-lite"/>
    </source>
</evidence>
<keyword evidence="4 5" id="KW-0238">DNA-binding</keyword>
<keyword evidence="8" id="KW-1185">Reference proteome</keyword>
<dbReference type="KEGG" id="tpal:117645106"/>
<feature type="region of interest" description="Disordered" evidence="6">
    <location>
        <begin position="278"/>
        <end position="314"/>
    </location>
</feature>
<dbReference type="GO" id="GO:0008270">
    <property type="term" value="F:zinc ion binding"/>
    <property type="evidence" value="ECO:0007669"/>
    <property type="project" value="UniProtKB-KW"/>
</dbReference>
<keyword evidence="1" id="KW-0479">Metal-binding</keyword>
<evidence type="ECO:0000313" key="8">
    <source>
        <dbReference type="Proteomes" id="UP000515158"/>
    </source>
</evidence>
<dbReference type="Pfam" id="PF05485">
    <property type="entry name" value="THAP"/>
    <property type="match status" value="1"/>
</dbReference>
<gene>
    <name evidence="9" type="primary">LOC117645106</name>
</gene>
<dbReference type="OrthoDB" id="7683421at2759"/>
<dbReference type="InParanoid" id="A0A6P8YTV6"/>
<evidence type="ECO:0000256" key="1">
    <source>
        <dbReference type="ARBA" id="ARBA00022723"/>
    </source>
</evidence>
<dbReference type="Proteomes" id="UP000515158">
    <property type="component" value="Unplaced"/>
</dbReference>
<sequence length="373" mass="41120">MPVRQGPRCRVVGCINQKKCAAPGTSLFVVPKHAATFEKWLQLTGNPELLDLPIHFLGNNMRFCEKHFLPEQVCTKSKFKLLKRGVSGPAVPTQFHEGHIPISDELMQKWRLTEQYRALRNPPASQERKKSNNVHIRILQEDFITNEGGQPTASESSSNESSADGAVQAACSPEKTESNVIIHILQEDDISNEEGGQSLASQFFSNESTTDGAFHAAVSPKENDVIIRILQEDYITDEEEQSMISEFSSNEPSANTAISPNEKAEGVNHTVQEDYIINQEESESRTLESSSIEPSEDGTIHTASGIKETEPFQPTVENVCINNEEGSQSRPSESSLTTSSVGSNEWEPHYILVQVGDQLMAVPGLSIEIPGMK</sequence>
<accession>A0A6P8YTV6</accession>
<evidence type="ECO:0000313" key="9">
    <source>
        <dbReference type="RefSeq" id="XP_034240915.1"/>
    </source>
</evidence>
<dbReference type="GO" id="GO:0003677">
    <property type="term" value="F:DNA binding"/>
    <property type="evidence" value="ECO:0007669"/>
    <property type="project" value="UniProtKB-UniRule"/>
</dbReference>
<feature type="domain" description="THAP-type" evidence="7">
    <location>
        <begin position="1"/>
        <end position="95"/>
    </location>
</feature>
<dbReference type="RefSeq" id="XP_034240915.1">
    <property type="nucleotide sequence ID" value="XM_034385024.1"/>
</dbReference>
<feature type="compositionally biased region" description="Low complexity" evidence="6">
    <location>
        <begin position="328"/>
        <end position="342"/>
    </location>
</feature>
<protein>
    <submittedName>
        <fullName evidence="9">Uncharacterized protein LOC117645106</fullName>
    </submittedName>
</protein>
<dbReference type="PROSITE" id="PS50950">
    <property type="entry name" value="ZF_THAP"/>
    <property type="match status" value="1"/>
</dbReference>
<proteinExistence type="predicted"/>
<evidence type="ECO:0000256" key="5">
    <source>
        <dbReference type="PROSITE-ProRule" id="PRU00309"/>
    </source>
</evidence>